<protein>
    <submittedName>
        <fullName evidence="1">Uncharacterized protein</fullName>
    </submittedName>
</protein>
<organism evidence="1">
    <name type="scientific">uncultured Solirubrobacteraceae bacterium</name>
    <dbReference type="NCBI Taxonomy" id="1162706"/>
    <lineage>
        <taxon>Bacteria</taxon>
        <taxon>Bacillati</taxon>
        <taxon>Actinomycetota</taxon>
        <taxon>Thermoleophilia</taxon>
        <taxon>Solirubrobacterales</taxon>
        <taxon>Solirubrobacteraceae</taxon>
        <taxon>environmental samples</taxon>
    </lineage>
</organism>
<dbReference type="EMBL" id="CADCVJ010000092">
    <property type="protein sequence ID" value="CAA9471289.1"/>
    <property type="molecule type" value="Genomic_DNA"/>
</dbReference>
<accession>A0A6J4RKF0</accession>
<sequence length="99" mass="11152">MRLRRRSAAAADPAGGLAALGFVGGLAVGVLAWSWPLEAFSRNLFSASKVRRYAALGYLGGRPSVDTARLLRDYIRWERHPLLRRRGEQVLRQVERYLD</sequence>
<proteinExistence type="predicted"/>
<name>A0A6J4RKF0_9ACTN</name>
<dbReference type="AlphaFoldDB" id="A0A6J4RKF0"/>
<reference evidence="1" key="1">
    <citation type="submission" date="2020-02" db="EMBL/GenBank/DDBJ databases">
        <authorList>
            <person name="Meier V. D."/>
        </authorList>
    </citation>
    <scope>NUCLEOTIDE SEQUENCE</scope>
    <source>
        <strain evidence="1">AVDCRST_MAG38</strain>
    </source>
</reference>
<evidence type="ECO:0000313" key="1">
    <source>
        <dbReference type="EMBL" id="CAA9471289.1"/>
    </source>
</evidence>
<gene>
    <name evidence="1" type="ORF">AVDCRST_MAG38-1291</name>
</gene>